<sequence length="391" mass="41841">MSKAILTINAGSSSIKFAVYALDESVARHPFLSGQIDGIGAAAKLVAKNADGERIADDALPQGIKHAEAFNALLAWLAAHQQNSRKLVAVGHRVVHGGELYSQPVVVDADAVKALEQFIVLAPLHQPHNLNGIKALAERLPGVPQIACFDTAFHRTQPPLAQLFALPRALTAEGVKRYGFHGLSYEYIARVLPEHTSRAEGRVLVAHLGNGASMCAMVNRKSQATSMGFTAIDGLMMGTRTGALDPGVILYLLQAKGMDAKALEKLLYKESGLLGVSGISQDMRTLLASDKAEAAEAVDLFCYRIVREIGALAACIGGLDALVFTGGIGEHAAEVRRRVCAQLQWLGVDLDEAANENKSTRITKASSQTEALVIPTDEEWMIAQHTQNLIQ</sequence>
<evidence type="ECO:0000313" key="11">
    <source>
        <dbReference type="EMBL" id="MBK8525375.1"/>
    </source>
</evidence>
<protein>
    <recommendedName>
        <fullName evidence="9">Acetate kinase</fullName>
        <ecNumber evidence="9">2.7.2.1</ecNumber>
    </recommendedName>
    <alternativeName>
        <fullName evidence="9">Acetokinase</fullName>
    </alternativeName>
</protein>
<dbReference type="HAMAP" id="MF_00020">
    <property type="entry name" value="Acetate_kinase"/>
    <property type="match status" value="1"/>
</dbReference>
<feature type="binding site" evidence="9">
    <location>
        <begin position="207"/>
        <end position="211"/>
    </location>
    <ligand>
        <name>ATP</name>
        <dbReference type="ChEBI" id="CHEBI:30616"/>
    </ligand>
</feature>
<comment type="caution">
    <text evidence="11">The sequence shown here is derived from an EMBL/GenBank/DDBJ whole genome shotgun (WGS) entry which is preliminary data.</text>
</comment>
<comment type="cofactor">
    <cofactor evidence="9">
        <name>Mg(2+)</name>
        <dbReference type="ChEBI" id="CHEBI:18420"/>
    </cofactor>
    <cofactor evidence="9">
        <name>Mn(2+)</name>
        <dbReference type="ChEBI" id="CHEBI:29035"/>
    </cofactor>
    <text evidence="9">Mg(2+). Can also accept Mn(2+).</text>
</comment>
<evidence type="ECO:0000256" key="3">
    <source>
        <dbReference type="ARBA" id="ARBA00022679"/>
    </source>
</evidence>
<comment type="pathway">
    <text evidence="9">Metabolic intermediate biosynthesis; acetyl-CoA biosynthesis; acetyl-CoA from acetate: step 1/2.</text>
</comment>
<dbReference type="InterPro" id="IPR004372">
    <property type="entry name" value="Ac/propionate_kinase"/>
</dbReference>
<evidence type="ECO:0000256" key="2">
    <source>
        <dbReference type="ARBA" id="ARBA00022490"/>
    </source>
</evidence>
<dbReference type="InterPro" id="IPR000890">
    <property type="entry name" value="Aliphatic_acid_kin_short-chain"/>
</dbReference>
<keyword evidence="5 9" id="KW-0547">Nucleotide-binding</keyword>
<dbReference type="EC" id="2.7.2.1" evidence="9"/>
<dbReference type="Proteomes" id="UP000886689">
    <property type="component" value="Unassembled WGS sequence"/>
</dbReference>
<evidence type="ECO:0000256" key="7">
    <source>
        <dbReference type="ARBA" id="ARBA00022840"/>
    </source>
</evidence>
<dbReference type="PANTHER" id="PTHR21060">
    <property type="entry name" value="ACETATE KINASE"/>
    <property type="match status" value="1"/>
</dbReference>
<dbReference type="GO" id="GO:0006085">
    <property type="term" value="P:acetyl-CoA biosynthetic process"/>
    <property type="evidence" value="ECO:0007669"/>
    <property type="project" value="UniProtKB-UniRule"/>
</dbReference>
<reference evidence="11" key="1">
    <citation type="submission" date="2020-10" db="EMBL/GenBank/DDBJ databases">
        <title>Connecting structure to function with the recovery of over 1000 high-quality activated sludge metagenome-assembled genomes encoding full-length rRNA genes using long-read sequencing.</title>
        <authorList>
            <person name="Singleton C.M."/>
            <person name="Petriglieri F."/>
            <person name="Kristensen J.M."/>
            <person name="Kirkegaard R.H."/>
            <person name="Michaelsen T.Y."/>
            <person name="Andersen M.H."/>
            <person name="Karst S.M."/>
            <person name="Dueholm M.S."/>
            <person name="Nielsen P.H."/>
            <person name="Albertsen M."/>
        </authorList>
    </citation>
    <scope>NUCLEOTIDE SEQUENCE</scope>
    <source>
        <strain evidence="11">Hirt_18-Q3-R61-65_BATAC.395</strain>
    </source>
</reference>
<keyword evidence="7 9" id="KW-0067">ATP-binding</keyword>
<dbReference type="NCBIfam" id="TIGR00016">
    <property type="entry name" value="ackA"/>
    <property type="match status" value="1"/>
</dbReference>
<dbReference type="PIRSF" id="PIRSF000722">
    <property type="entry name" value="Acetate_prop_kin"/>
    <property type="match status" value="1"/>
</dbReference>
<keyword evidence="8 9" id="KW-0460">Magnesium</keyword>
<evidence type="ECO:0000256" key="10">
    <source>
        <dbReference type="RuleBase" id="RU003835"/>
    </source>
</evidence>
<name>A0A9D7PRL3_9PROT</name>
<accession>A0A9D7PRL3</accession>
<dbReference type="GO" id="GO:0006083">
    <property type="term" value="P:acetate metabolic process"/>
    <property type="evidence" value="ECO:0007669"/>
    <property type="project" value="TreeGrafter"/>
</dbReference>
<comment type="subcellular location">
    <subcellularLocation>
        <location evidence="9">Cytoplasm</location>
    </subcellularLocation>
</comment>
<evidence type="ECO:0000256" key="9">
    <source>
        <dbReference type="HAMAP-Rule" id="MF_00020"/>
    </source>
</evidence>
<dbReference type="Gene3D" id="3.30.420.40">
    <property type="match status" value="2"/>
</dbReference>
<feature type="active site" description="Proton donor/acceptor" evidence="9">
    <location>
        <position position="150"/>
    </location>
</feature>
<feature type="binding site" evidence="9">
    <location>
        <begin position="327"/>
        <end position="331"/>
    </location>
    <ligand>
        <name>ATP</name>
        <dbReference type="ChEBI" id="CHEBI:30616"/>
    </ligand>
</feature>
<dbReference type="GO" id="GO:0008776">
    <property type="term" value="F:acetate kinase activity"/>
    <property type="evidence" value="ECO:0007669"/>
    <property type="project" value="UniProtKB-UniRule"/>
</dbReference>
<proteinExistence type="inferred from homology"/>
<comment type="catalytic activity">
    <reaction evidence="9">
        <text>acetate + ATP = acetyl phosphate + ADP</text>
        <dbReference type="Rhea" id="RHEA:11352"/>
        <dbReference type="ChEBI" id="CHEBI:22191"/>
        <dbReference type="ChEBI" id="CHEBI:30089"/>
        <dbReference type="ChEBI" id="CHEBI:30616"/>
        <dbReference type="ChEBI" id="CHEBI:456216"/>
        <dbReference type="EC" id="2.7.2.1"/>
    </reaction>
</comment>
<evidence type="ECO:0000256" key="8">
    <source>
        <dbReference type="ARBA" id="ARBA00022842"/>
    </source>
</evidence>
<dbReference type="Pfam" id="PF00871">
    <property type="entry name" value="Acetate_kinase"/>
    <property type="match status" value="1"/>
</dbReference>
<dbReference type="PRINTS" id="PR00471">
    <property type="entry name" value="ACETATEKNASE"/>
</dbReference>
<keyword evidence="4 9" id="KW-0479">Metal-binding</keyword>
<dbReference type="GO" id="GO:0005829">
    <property type="term" value="C:cytosol"/>
    <property type="evidence" value="ECO:0007669"/>
    <property type="project" value="TreeGrafter"/>
</dbReference>
<comment type="similarity">
    <text evidence="1 9 10">Belongs to the acetokinase family.</text>
</comment>
<evidence type="ECO:0000256" key="6">
    <source>
        <dbReference type="ARBA" id="ARBA00022777"/>
    </source>
</evidence>
<feature type="binding site" evidence="9">
    <location>
        <position position="9"/>
    </location>
    <ligand>
        <name>Mg(2+)</name>
        <dbReference type="ChEBI" id="CHEBI:18420"/>
    </ligand>
</feature>
<dbReference type="PANTHER" id="PTHR21060:SF21">
    <property type="entry name" value="ACETATE KINASE"/>
    <property type="match status" value="1"/>
</dbReference>
<dbReference type="GO" id="GO:0000287">
    <property type="term" value="F:magnesium ion binding"/>
    <property type="evidence" value="ECO:0007669"/>
    <property type="project" value="UniProtKB-UniRule"/>
</dbReference>
<dbReference type="EMBL" id="JADJUC010000030">
    <property type="protein sequence ID" value="MBK8525375.1"/>
    <property type="molecule type" value="Genomic_DNA"/>
</dbReference>
<gene>
    <name evidence="9" type="primary">ackA</name>
    <name evidence="11" type="ORF">IPL58_15865</name>
</gene>
<comment type="function">
    <text evidence="9">Catalyzes the formation of acetyl phosphate from acetate and ATP. Can also catalyze the reverse reaction.</text>
</comment>
<evidence type="ECO:0000256" key="1">
    <source>
        <dbReference type="ARBA" id="ARBA00008748"/>
    </source>
</evidence>
<dbReference type="InterPro" id="IPR043129">
    <property type="entry name" value="ATPase_NBD"/>
</dbReference>
<evidence type="ECO:0000256" key="4">
    <source>
        <dbReference type="ARBA" id="ARBA00022723"/>
    </source>
</evidence>
<feature type="site" description="Transition state stabilizer" evidence="9">
    <location>
        <position position="240"/>
    </location>
</feature>
<feature type="binding site" evidence="9">
    <location>
        <position position="378"/>
    </location>
    <ligand>
        <name>Mg(2+)</name>
        <dbReference type="ChEBI" id="CHEBI:18420"/>
    </ligand>
</feature>
<feature type="binding site" evidence="9">
    <location>
        <position position="93"/>
    </location>
    <ligand>
        <name>substrate</name>
    </ligand>
</feature>
<dbReference type="GO" id="GO:0005524">
    <property type="term" value="F:ATP binding"/>
    <property type="evidence" value="ECO:0007669"/>
    <property type="project" value="UniProtKB-KW"/>
</dbReference>
<feature type="binding site" evidence="9">
    <location>
        <position position="16"/>
    </location>
    <ligand>
        <name>ATP</name>
        <dbReference type="ChEBI" id="CHEBI:30616"/>
    </ligand>
</feature>
<keyword evidence="3 9" id="KW-0808">Transferase</keyword>
<feature type="site" description="Transition state stabilizer" evidence="9">
    <location>
        <position position="181"/>
    </location>
</feature>
<dbReference type="InterPro" id="IPR023865">
    <property type="entry name" value="Aliphatic_acid_kinase_CS"/>
</dbReference>
<evidence type="ECO:0000313" key="12">
    <source>
        <dbReference type="Proteomes" id="UP000886689"/>
    </source>
</evidence>
<dbReference type="PROSITE" id="PS01075">
    <property type="entry name" value="ACETATE_KINASE_1"/>
    <property type="match status" value="1"/>
</dbReference>
<dbReference type="AlphaFoldDB" id="A0A9D7PRL3"/>
<evidence type="ECO:0000256" key="5">
    <source>
        <dbReference type="ARBA" id="ARBA00022741"/>
    </source>
</evidence>
<comment type="subunit">
    <text evidence="9">Homodimer.</text>
</comment>
<keyword evidence="6 9" id="KW-0418">Kinase</keyword>
<organism evidence="11 12">
    <name type="scientific">Candidatus Proximibacter danicus</name>
    <dbReference type="NCBI Taxonomy" id="2954365"/>
    <lineage>
        <taxon>Bacteria</taxon>
        <taxon>Pseudomonadati</taxon>
        <taxon>Pseudomonadota</taxon>
        <taxon>Betaproteobacteria</taxon>
        <taxon>Candidatus Proximibacter</taxon>
    </lineage>
</organism>
<keyword evidence="2 9" id="KW-0963">Cytoplasm</keyword>
<feature type="binding site" evidence="9">
    <location>
        <begin position="282"/>
        <end position="284"/>
    </location>
    <ligand>
        <name>ATP</name>
        <dbReference type="ChEBI" id="CHEBI:30616"/>
    </ligand>
</feature>
<dbReference type="SUPFAM" id="SSF53067">
    <property type="entry name" value="Actin-like ATPase domain"/>
    <property type="match status" value="2"/>
</dbReference>